<dbReference type="PANTHER" id="PTHR22946:SF4">
    <property type="entry name" value="ESTERASE FRSA"/>
    <property type="match status" value="1"/>
</dbReference>
<dbReference type="InterPro" id="IPR050261">
    <property type="entry name" value="FrsA_esterase"/>
</dbReference>
<organism evidence="2 3">
    <name type="scientific">Salinivibrio costicola</name>
    <name type="common">Vibrio costicola</name>
    <dbReference type="NCBI Taxonomy" id="51367"/>
    <lineage>
        <taxon>Bacteria</taxon>
        <taxon>Pseudomonadati</taxon>
        <taxon>Pseudomonadota</taxon>
        <taxon>Gammaproteobacteria</taxon>
        <taxon>Vibrionales</taxon>
        <taxon>Vibrionaceae</taxon>
        <taxon>Salinivibrio</taxon>
    </lineage>
</organism>
<dbReference type="InterPro" id="IPR010520">
    <property type="entry name" value="FrsA-like"/>
</dbReference>
<dbReference type="Proteomes" id="UP000501408">
    <property type="component" value="Chromosome 1"/>
</dbReference>
<protein>
    <submittedName>
        <fullName evidence="2">Esterase FrsA</fullName>
    </submittedName>
</protein>
<evidence type="ECO:0000313" key="2">
    <source>
        <dbReference type="EMBL" id="QIR05582.1"/>
    </source>
</evidence>
<gene>
    <name evidence="2" type="primary">frsA</name>
    <name evidence="2" type="ORF">HBA18_03820</name>
</gene>
<dbReference type="InterPro" id="IPR029058">
    <property type="entry name" value="AB_hydrolase_fold"/>
</dbReference>
<name>A0ABX6K343_SALCS</name>
<dbReference type="Gene3D" id="3.40.50.1820">
    <property type="entry name" value="alpha/beta hydrolase"/>
    <property type="match status" value="1"/>
</dbReference>
<dbReference type="Pfam" id="PF06500">
    <property type="entry name" value="FrsA-like"/>
    <property type="match status" value="1"/>
</dbReference>
<dbReference type="EMBL" id="CP050266">
    <property type="protein sequence ID" value="QIR05582.1"/>
    <property type="molecule type" value="Genomic_DNA"/>
</dbReference>
<accession>A0ABX6K343</accession>
<evidence type="ECO:0000313" key="3">
    <source>
        <dbReference type="Proteomes" id="UP000501408"/>
    </source>
</evidence>
<dbReference type="NCBIfam" id="NF003460">
    <property type="entry name" value="PRK05077.1"/>
    <property type="match status" value="1"/>
</dbReference>
<sequence length="417" mass="46753">MSESESQNLSVKLFAKHRHAKETSTLFGAIQQIDQASYSAFDGDSERSWYRMRRRGQWTWQGVDPVEMEAIFARIAHSDNSRSVDSLLDTVEGYRSGNWNYEWTAVGMQHQKRAQALADKGEHQAASQQWLQACTYFGIAAYPHLKGDTLALQSETLAYKAFEHAMDKLPFTVKTVETTLDGKSLKGYLYLPRTDATLPVVILSGSLDSLQTDLWRVFVDYFAPADIAVLTLDMPSVGHSSHWHLNEDTSRLHRAMLDKLAEVPWVDHHRVGTMGIRFGANPAVRLAFLEPHRVKASAALGGIVHSLLTNAQMMKKMPPMYLDTLGSRLGRHIPIDTLRTRLQAWSLKNQGLLTGRRTDVPILALSLKDDPVCPESDNKLIATYSRGGKAVTLPNTPLHDGYHRALCETVSWFANIL</sequence>
<dbReference type="PANTHER" id="PTHR22946">
    <property type="entry name" value="DIENELACTONE HYDROLASE DOMAIN-CONTAINING PROTEIN-RELATED"/>
    <property type="match status" value="1"/>
</dbReference>
<reference evidence="2 3" key="1">
    <citation type="submission" date="2020-03" db="EMBL/GenBank/DDBJ databases">
        <title>Genome mining reveals the biosynthetic pathways of PHA and ectoines of the halophilic strain Salinivibrio costicola M318 isolated from fermented shrimp paste.</title>
        <authorList>
            <person name="Doan T.V."/>
            <person name="Tran L.T."/>
            <person name="Trieu T.A."/>
            <person name="Nguyen Q.V."/>
            <person name="Quach T.N."/>
            <person name="Phi T.Q."/>
            <person name="Kumar S."/>
        </authorList>
    </citation>
    <scope>NUCLEOTIDE SEQUENCE [LARGE SCALE GENOMIC DNA]</scope>
    <source>
        <strain evidence="2 3">M318</strain>
    </source>
</reference>
<dbReference type="SUPFAM" id="SSF53474">
    <property type="entry name" value="alpha/beta-Hydrolases"/>
    <property type="match status" value="1"/>
</dbReference>
<dbReference type="RefSeq" id="WP_077640549.1">
    <property type="nucleotide sequence ID" value="NZ_CP050266.1"/>
</dbReference>
<proteinExistence type="predicted"/>
<keyword evidence="3" id="KW-1185">Reference proteome</keyword>
<keyword evidence="1" id="KW-0378">Hydrolase</keyword>
<evidence type="ECO:0000256" key="1">
    <source>
        <dbReference type="ARBA" id="ARBA00022801"/>
    </source>
</evidence>